<dbReference type="InterPro" id="IPR029058">
    <property type="entry name" value="AB_hydrolase_fold"/>
</dbReference>
<dbReference type="Gene3D" id="3.40.50.1820">
    <property type="entry name" value="alpha/beta hydrolase"/>
    <property type="match status" value="1"/>
</dbReference>
<evidence type="ECO:0000313" key="3">
    <source>
        <dbReference type="EMBL" id="GGJ02097.1"/>
    </source>
</evidence>
<evidence type="ECO:0000313" key="4">
    <source>
        <dbReference type="Proteomes" id="UP000633263"/>
    </source>
</evidence>
<evidence type="ECO:0000259" key="1">
    <source>
        <dbReference type="Pfam" id="PF18067"/>
    </source>
</evidence>
<dbReference type="Pfam" id="PF18067">
    <property type="entry name" value="Lipase_C"/>
    <property type="match status" value="1"/>
</dbReference>
<evidence type="ECO:0000259" key="2">
    <source>
        <dbReference type="Pfam" id="PF21768"/>
    </source>
</evidence>
<feature type="domain" description="AF-1763-like C-terminal" evidence="2">
    <location>
        <begin position="516"/>
        <end position="630"/>
    </location>
</feature>
<evidence type="ECO:0008006" key="5">
    <source>
        <dbReference type="Google" id="ProtNLM"/>
    </source>
</evidence>
<sequence length="633" mass="68373">MSRIAIVVAPARGWRFPLAGLAFTLLAGCFSGSGSSSDSDRDLKGVFVDSPVAGLTYIVDGESRRTNGEGQFNYRSGERLTFRVGGLELGSAEGAEVITPVDLVEDGSLQDPAVLNIARLLQTLDSDGNLVNGIQITEAIDQAVEDYLAASNLAGIDLADTPAFEAVMVDMLAELNRQQLFAENADDRQRALRSALRAWQHLNDSLAQRDGVELDHDRLPVVFIHGGAGSASQFESQARRFRANGYPAGHIAAFEYDSSAVSANPLDPALMAERHRQINAMIDALLLKTGAEQVNLLGHSLGTAVSQLYLADPANAAKVAHYVNIDGRSAAAPPGGVPTLALWGQYVTEEVVGAENVYPPEDDPVGHIEVATSAESFARIYRFFNDEEPRTTAIPDAEGEHVWLAGKANLFPQNSGASGTRLEIHTIDPVTGARLSDTPLHTQDIGDSGEWGPVRVEKGASVEFALLHGEGEEHYFYREPYRQDSLLVRLNTSRPGEGVGRLLARSSAHTNLMIGRDMELWGDQGANNDSLTINGAEMVNTVTAPLLKRLSVLFVHDKGSDQRSDLSQVDPVFAVLPFMTAVDYYLPATADGSGTIELRLDSRRGGEEQVINVPNWSSDRVRSVSVQFNDWSD</sequence>
<accession>A0ABQ2CSL4</accession>
<proteinExistence type="predicted"/>
<dbReference type="PROSITE" id="PS51257">
    <property type="entry name" value="PROKAR_LIPOPROTEIN"/>
    <property type="match status" value="1"/>
</dbReference>
<gene>
    <name evidence="3" type="ORF">GCM10009083_18690</name>
</gene>
<dbReference type="Gene3D" id="2.60.40.2200">
    <property type="match status" value="1"/>
</dbReference>
<name>A0ABQ2CSL4_9GAMM</name>
<dbReference type="EMBL" id="BMNN01000003">
    <property type="protein sequence ID" value="GGJ02097.1"/>
    <property type="molecule type" value="Genomic_DNA"/>
</dbReference>
<protein>
    <recommendedName>
        <fullName evidence="5">Alpha/beta fold hydrolase</fullName>
    </recommendedName>
</protein>
<reference evidence="4" key="1">
    <citation type="journal article" date="2019" name="Int. J. Syst. Evol. Microbiol.">
        <title>The Global Catalogue of Microorganisms (GCM) 10K type strain sequencing project: providing services to taxonomists for standard genome sequencing and annotation.</title>
        <authorList>
            <consortium name="The Broad Institute Genomics Platform"/>
            <consortium name="The Broad Institute Genome Sequencing Center for Infectious Disease"/>
            <person name="Wu L."/>
            <person name="Ma J."/>
        </authorList>
    </citation>
    <scope>NUCLEOTIDE SEQUENCE [LARGE SCALE GENOMIC DNA]</scope>
    <source>
        <strain evidence="4">JCM 11590</strain>
    </source>
</reference>
<comment type="caution">
    <text evidence="3">The sequence shown here is derived from an EMBL/GenBank/DDBJ whole genome shotgun (WGS) entry which is preliminary data.</text>
</comment>
<dbReference type="InterPro" id="IPR040664">
    <property type="entry name" value="AFL_C"/>
</dbReference>
<keyword evidence="4" id="KW-1185">Reference proteome</keyword>
<dbReference type="Proteomes" id="UP000633263">
    <property type="component" value="Unassembled WGS sequence"/>
</dbReference>
<dbReference type="SUPFAM" id="SSF53474">
    <property type="entry name" value="alpha/beta-Hydrolases"/>
    <property type="match status" value="1"/>
</dbReference>
<dbReference type="InterPro" id="IPR049036">
    <property type="entry name" value="AF_1763-like_C"/>
</dbReference>
<dbReference type="Pfam" id="PF21768">
    <property type="entry name" value="AF_1763-like_C"/>
    <property type="match status" value="1"/>
</dbReference>
<feature type="domain" description="AFL C-terminal" evidence="1">
    <location>
        <begin position="401"/>
        <end position="495"/>
    </location>
</feature>
<dbReference type="InterPro" id="IPR002918">
    <property type="entry name" value="Lipase_EstA/Esterase_EstB"/>
</dbReference>
<dbReference type="Gene3D" id="2.60.40.2190">
    <property type="match status" value="1"/>
</dbReference>
<dbReference type="Pfam" id="PF01674">
    <property type="entry name" value="Lipase_2"/>
    <property type="match status" value="1"/>
</dbReference>
<organism evidence="3 4">
    <name type="scientific">Halopseudomonas pertucinogena</name>
    <dbReference type="NCBI Taxonomy" id="86175"/>
    <lineage>
        <taxon>Bacteria</taxon>
        <taxon>Pseudomonadati</taxon>
        <taxon>Pseudomonadota</taxon>
        <taxon>Gammaproteobacteria</taxon>
        <taxon>Pseudomonadales</taxon>
        <taxon>Pseudomonadaceae</taxon>
        <taxon>Halopseudomonas</taxon>
    </lineage>
</organism>
<dbReference type="RefSeq" id="WP_188636354.1">
    <property type="nucleotide sequence ID" value="NZ_BMNN01000003.1"/>
</dbReference>